<feature type="chain" id="PRO_5044793333" evidence="1">
    <location>
        <begin position="19"/>
        <end position="116"/>
    </location>
</feature>
<proteinExistence type="predicted"/>
<evidence type="ECO:0000256" key="1">
    <source>
        <dbReference type="SAM" id="SignalP"/>
    </source>
</evidence>
<evidence type="ECO:0000313" key="2">
    <source>
        <dbReference type="EMBL" id="KAL3271321.1"/>
    </source>
</evidence>
<feature type="signal peptide" evidence="1">
    <location>
        <begin position="1"/>
        <end position="18"/>
    </location>
</feature>
<dbReference type="AlphaFoldDB" id="A0ABD2MY68"/>
<organism evidence="2 3">
    <name type="scientific">Cryptolaemus montrouzieri</name>
    <dbReference type="NCBI Taxonomy" id="559131"/>
    <lineage>
        <taxon>Eukaryota</taxon>
        <taxon>Metazoa</taxon>
        <taxon>Ecdysozoa</taxon>
        <taxon>Arthropoda</taxon>
        <taxon>Hexapoda</taxon>
        <taxon>Insecta</taxon>
        <taxon>Pterygota</taxon>
        <taxon>Neoptera</taxon>
        <taxon>Endopterygota</taxon>
        <taxon>Coleoptera</taxon>
        <taxon>Polyphaga</taxon>
        <taxon>Cucujiformia</taxon>
        <taxon>Coccinelloidea</taxon>
        <taxon>Coccinellidae</taxon>
        <taxon>Scymninae</taxon>
        <taxon>Scymnini</taxon>
        <taxon>Cryptolaemus</taxon>
    </lineage>
</organism>
<dbReference type="InterPro" id="IPR036728">
    <property type="entry name" value="PBP_GOBP_sf"/>
</dbReference>
<gene>
    <name evidence="2" type="ORF">HHI36_021809</name>
</gene>
<comment type="caution">
    <text evidence="2">The sequence shown here is derived from an EMBL/GenBank/DDBJ whole genome shotgun (WGS) entry which is preliminary data.</text>
</comment>
<dbReference type="EMBL" id="JABFTP020000042">
    <property type="protein sequence ID" value="KAL3271321.1"/>
    <property type="molecule type" value="Genomic_DNA"/>
</dbReference>
<accession>A0ABD2MY68</accession>
<name>A0ABD2MY68_9CUCU</name>
<evidence type="ECO:0000313" key="3">
    <source>
        <dbReference type="Proteomes" id="UP001516400"/>
    </source>
</evidence>
<dbReference type="Proteomes" id="UP001516400">
    <property type="component" value="Unassembled WGS sequence"/>
</dbReference>
<keyword evidence="3" id="KW-1185">Reference proteome</keyword>
<keyword evidence="1" id="KW-0732">Signal</keyword>
<sequence length="116" mass="13869">MFLYNVLIFFLYITFVSSNLEKKMHVKCLSENKISAREVRESDYADVNNLSDPLLHYIRCTEMNEHYFDGSNRIVMSKYKEKLDADNEKVLNCLNNLPEINTIKDIRMFLRCFKRD</sequence>
<reference evidence="2 3" key="1">
    <citation type="journal article" date="2021" name="BMC Biol.">
        <title>Horizontally acquired antibacterial genes associated with adaptive radiation of ladybird beetles.</title>
        <authorList>
            <person name="Li H.S."/>
            <person name="Tang X.F."/>
            <person name="Huang Y.H."/>
            <person name="Xu Z.Y."/>
            <person name="Chen M.L."/>
            <person name="Du X.Y."/>
            <person name="Qiu B.Y."/>
            <person name="Chen P.T."/>
            <person name="Zhang W."/>
            <person name="Slipinski A."/>
            <person name="Escalona H.E."/>
            <person name="Waterhouse R.M."/>
            <person name="Zwick A."/>
            <person name="Pang H."/>
        </authorList>
    </citation>
    <scope>NUCLEOTIDE SEQUENCE [LARGE SCALE GENOMIC DNA]</scope>
    <source>
        <strain evidence="2">SYSU2018</strain>
    </source>
</reference>
<dbReference type="SUPFAM" id="SSF47565">
    <property type="entry name" value="Insect pheromone/odorant-binding proteins"/>
    <property type="match status" value="1"/>
</dbReference>
<protein>
    <submittedName>
        <fullName evidence="2">Uncharacterized protein</fullName>
    </submittedName>
</protein>